<evidence type="ECO:0000313" key="2">
    <source>
        <dbReference type="Proteomes" id="UP000694405"/>
    </source>
</evidence>
<protein>
    <submittedName>
        <fullName evidence="1">Uncharacterized protein</fullName>
    </submittedName>
</protein>
<evidence type="ECO:0000313" key="1">
    <source>
        <dbReference type="Ensembl" id="ENSMUNP00000028667.1"/>
    </source>
</evidence>
<dbReference type="Proteomes" id="UP000694405">
    <property type="component" value="Chromosome 9"/>
</dbReference>
<reference evidence="1" key="1">
    <citation type="submission" date="2020-03" db="EMBL/GenBank/DDBJ databases">
        <title>Melopsittacus undulatus (budgerigar) genome, bMelUnd1, maternal haplotype with Z.</title>
        <authorList>
            <person name="Gedman G."/>
            <person name="Mountcastle J."/>
            <person name="Haase B."/>
            <person name="Formenti G."/>
            <person name="Wright T."/>
            <person name="Apodaca J."/>
            <person name="Pelan S."/>
            <person name="Chow W."/>
            <person name="Rhie A."/>
            <person name="Howe K."/>
            <person name="Fedrigo O."/>
            <person name="Jarvis E.D."/>
        </authorList>
    </citation>
    <scope>NUCLEOTIDE SEQUENCE [LARGE SCALE GENOMIC DNA]</scope>
</reference>
<reference evidence="1" key="3">
    <citation type="submission" date="2025-09" db="UniProtKB">
        <authorList>
            <consortium name="Ensembl"/>
        </authorList>
    </citation>
    <scope>IDENTIFICATION</scope>
</reference>
<proteinExistence type="predicted"/>
<keyword evidence="2" id="KW-1185">Reference proteome</keyword>
<accession>A0A8V5GKQ2</accession>
<dbReference type="Ensembl" id="ENSMUNT00000034776.1">
    <property type="protein sequence ID" value="ENSMUNP00000028667.1"/>
    <property type="gene ID" value="ENSMUNG00000020459.1"/>
</dbReference>
<organism evidence="1 2">
    <name type="scientific">Melopsittacus undulatus</name>
    <name type="common">Budgerigar</name>
    <name type="synonym">Psittacus undulatus</name>
    <dbReference type="NCBI Taxonomy" id="13146"/>
    <lineage>
        <taxon>Eukaryota</taxon>
        <taxon>Metazoa</taxon>
        <taxon>Chordata</taxon>
        <taxon>Craniata</taxon>
        <taxon>Vertebrata</taxon>
        <taxon>Euteleostomi</taxon>
        <taxon>Archelosauria</taxon>
        <taxon>Archosauria</taxon>
        <taxon>Dinosauria</taxon>
        <taxon>Saurischia</taxon>
        <taxon>Theropoda</taxon>
        <taxon>Coelurosauria</taxon>
        <taxon>Aves</taxon>
        <taxon>Neognathae</taxon>
        <taxon>Neoaves</taxon>
        <taxon>Telluraves</taxon>
        <taxon>Australaves</taxon>
        <taxon>Psittaciformes</taxon>
        <taxon>Psittaculidae</taxon>
        <taxon>Melopsittacus</taxon>
    </lineage>
</organism>
<name>A0A8V5GKQ2_MELUD</name>
<dbReference type="AlphaFoldDB" id="A0A8V5GKQ2"/>
<sequence length="85" mass="10087">MLIPRNAWEVLHCNCTNQVLQNGERLKFMRHFILSFFLPFAQAIGMDLKSIFLSFYSKLIFPKSRVIPMKEVQDFTHSFKKILHV</sequence>
<reference evidence="1" key="2">
    <citation type="submission" date="2025-08" db="UniProtKB">
        <authorList>
            <consortium name="Ensembl"/>
        </authorList>
    </citation>
    <scope>IDENTIFICATION</scope>
</reference>